<evidence type="ECO:0000313" key="2">
    <source>
        <dbReference type="EMBL" id="CAL1581351.1"/>
    </source>
</evidence>
<feature type="transmembrane region" description="Helical" evidence="1">
    <location>
        <begin position="7"/>
        <end position="24"/>
    </location>
</feature>
<organism evidence="2 3">
    <name type="scientific">Knipowitschia caucasica</name>
    <name type="common">Caucasian dwarf goby</name>
    <name type="synonym">Pomatoschistus caucasicus</name>
    <dbReference type="NCBI Taxonomy" id="637954"/>
    <lineage>
        <taxon>Eukaryota</taxon>
        <taxon>Metazoa</taxon>
        <taxon>Chordata</taxon>
        <taxon>Craniata</taxon>
        <taxon>Vertebrata</taxon>
        <taxon>Euteleostomi</taxon>
        <taxon>Actinopterygii</taxon>
        <taxon>Neopterygii</taxon>
        <taxon>Teleostei</taxon>
        <taxon>Neoteleostei</taxon>
        <taxon>Acanthomorphata</taxon>
        <taxon>Gobiaria</taxon>
        <taxon>Gobiiformes</taxon>
        <taxon>Gobioidei</taxon>
        <taxon>Gobiidae</taxon>
        <taxon>Gobiinae</taxon>
        <taxon>Knipowitschia</taxon>
    </lineage>
</organism>
<dbReference type="Proteomes" id="UP001497482">
    <property type="component" value="Chromosome 15"/>
</dbReference>
<sequence>MFGVMVGYVWVDGGVLFLGVMVGYVLRGDWWGMFLGRFAWGLAGGLAEFGRGMAGFGGGFYLTVSGGFCWWFGCGLAGVWWGNGGFGNGFSWMVLST</sequence>
<keyword evidence="1" id="KW-0812">Transmembrane</keyword>
<keyword evidence="3" id="KW-1185">Reference proteome</keyword>
<dbReference type="AlphaFoldDB" id="A0AAV2JYH7"/>
<proteinExistence type="predicted"/>
<feature type="transmembrane region" description="Helical" evidence="1">
    <location>
        <begin position="59"/>
        <end position="81"/>
    </location>
</feature>
<protein>
    <submittedName>
        <fullName evidence="2">Uncharacterized protein</fullName>
    </submittedName>
</protein>
<gene>
    <name evidence="2" type="ORF">KC01_LOCUS12114</name>
</gene>
<reference evidence="2 3" key="1">
    <citation type="submission" date="2024-04" db="EMBL/GenBank/DDBJ databases">
        <authorList>
            <person name="Waldvogel A.-M."/>
            <person name="Schoenle A."/>
        </authorList>
    </citation>
    <scope>NUCLEOTIDE SEQUENCE [LARGE SCALE GENOMIC DNA]</scope>
</reference>
<keyword evidence="1" id="KW-1133">Transmembrane helix</keyword>
<accession>A0AAV2JYH7</accession>
<evidence type="ECO:0000256" key="1">
    <source>
        <dbReference type="SAM" id="Phobius"/>
    </source>
</evidence>
<dbReference type="EMBL" id="OZ035837">
    <property type="protein sequence ID" value="CAL1581351.1"/>
    <property type="molecule type" value="Genomic_DNA"/>
</dbReference>
<evidence type="ECO:0000313" key="3">
    <source>
        <dbReference type="Proteomes" id="UP001497482"/>
    </source>
</evidence>
<name>A0AAV2JYH7_KNICA</name>
<keyword evidence="1" id="KW-0472">Membrane</keyword>